<gene>
    <name evidence="2" type="ORF">CDO35_20535</name>
</gene>
<organism evidence="2 3">
    <name type="scientific">Pseudomonas sediminis</name>
    <dbReference type="NCBI Taxonomy" id="1691904"/>
    <lineage>
        <taxon>Bacteria</taxon>
        <taxon>Pseudomonadati</taxon>
        <taxon>Pseudomonadota</taxon>
        <taxon>Gammaproteobacteria</taxon>
        <taxon>Pseudomonadales</taxon>
        <taxon>Pseudomonadaceae</taxon>
        <taxon>Pseudomonas</taxon>
    </lineage>
</organism>
<evidence type="ECO:0000313" key="3">
    <source>
        <dbReference type="Proteomes" id="UP000229504"/>
    </source>
</evidence>
<feature type="coiled-coil region" evidence="1">
    <location>
        <begin position="117"/>
        <end position="144"/>
    </location>
</feature>
<dbReference type="RefSeq" id="WP_099526468.1">
    <property type="nucleotide sequence ID" value="NZ_NIQU01000010.1"/>
</dbReference>
<reference evidence="3" key="1">
    <citation type="submission" date="2017-06" db="EMBL/GenBank/DDBJ databases">
        <authorList>
            <person name="Rastogi G."/>
            <person name="Vaishampayan P."/>
            <person name="Seuylemezian A."/>
        </authorList>
    </citation>
    <scope>NUCLEOTIDE SEQUENCE [LARGE SCALE GENOMIC DNA]</scope>
    <source>
        <strain evidence="3">PI11</strain>
    </source>
</reference>
<evidence type="ECO:0000313" key="2">
    <source>
        <dbReference type="EMBL" id="PIA66263.1"/>
    </source>
</evidence>
<evidence type="ECO:0000256" key="1">
    <source>
        <dbReference type="SAM" id="Coils"/>
    </source>
</evidence>
<proteinExistence type="predicted"/>
<dbReference type="AlphaFoldDB" id="A0A2G5FE58"/>
<accession>A0A2G5FE58</accession>
<dbReference type="EMBL" id="NIQU01000010">
    <property type="protein sequence ID" value="PIA66263.1"/>
    <property type="molecule type" value="Genomic_DNA"/>
</dbReference>
<comment type="caution">
    <text evidence="2">The sequence shown here is derived from an EMBL/GenBank/DDBJ whole genome shotgun (WGS) entry which is preliminary data.</text>
</comment>
<sequence length="166" mass="18072">MKDSEIRGVVLEKFYDGRHNDKYFPKEEDFPGIEMSAIFRVCDQLHEHGLLKTWKTVGSPVVQGFGMISANGVDVMEGITKPPLSISITNNHQNISVGNISQASNITIGNNNSVSIETNLKEIIEALKENSSASEEEKQSALSLLKKFIAHPLVSSMAGASLTLLG</sequence>
<protein>
    <submittedName>
        <fullName evidence="2">Uncharacterized protein</fullName>
    </submittedName>
</protein>
<name>A0A2G5FE58_9PSED</name>
<keyword evidence="1" id="KW-0175">Coiled coil</keyword>
<dbReference type="Proteomes" id="UP000229504">
    <property type="component" value="Unassembled WGS sequence"/>
</dbReference>